<dbReference type="AlphaFoldDB" id="A0A6C0CMA3"/>
<organism evidence="1">
    <name type="scientific">viral metagenome</name>
    <dbReference type="NCBI Taxonomy" id="1070528"/>
    <lineage>
        <taxon>unclassified sequences</taxon>
        <taxon>metagenomes</taxon>
        <taxon>organismal metagenomes</taxon>
    </lineage>
</organism>
<evidence type="ECO:0000313" key="1">
    <source>
        <dbReference type="EMBL" id="QHT04625.1"/>
    </source>
</evidence>
<sequence>MNFKYSLVDILQKESNKKNGLNINSQWLEYAGEDKCGYEIHYTDEHDYRKIISIYIDDTYEMNQDKVYFKNTIYIEFKIRILAKPETNIQSIELFKIIKSLAKYYDIDMVNYHTSKYLHKQVNRIDLFNMII</sequence>
<reference evidence="1" key="1">
    <citation type="journal article" date="2020" name="Nature">
        <title>Giant virus diversity and host interactions through global metagenomics.</title>
        <authorList>
            <person name="Schulz F."/>
            <person name="Roux S."/>
            <person name="Paez-Espino D."/>
            <person name="Jungbluth S."/>
            <person name="Walsh D.A."/>
            <person name="Denef V.J."/>
            <person name="McMahon K.D."/>
            <person name="Konstantinidis K.T."/>
            <person name="Eloe-Fadrosh E.A."/>
            <person name="Kyrpides N.C."/>
            <person name="Woyke T."/>
        </authorList>
    </citation>
    <scope>NUCLEOTIDE SEQUENCE</scope>
    <source>
        <strain evidence="1">GVMAG-M-3300021343-4</strain>
    </source>
</reference>
<name>A0A6C0CMA3_9ZZZZ</name>
<accession>A0A6C0CMA3</accession>
<proteinExistence type="predicted"/>
<protein>
    <submittedName>
        <fullName evidence="1">Uncharacterized protein</fullName>
    </submittedName>
</protein>
<dbReference type="EMBL" id="MN739435">
    <property type="protein sequence ID" value="QHT04625.1"/>
    <property type="molecule type" value="Genomic_DNA"/>
</dbReference>